<dbReference type="AlphaFoldDB" id="A0A158Q399"/>
<dbReference type="OrthoDB" id="7848262at2759"/>
<dbReference type="Proteomes" id="UP000274756">
    <property type="component" value="Unassembled WGS sequence"/>
</dbReference>
<dbReference type="PANTHER" id="PTHR47959">
    <property type="entry name" value="ATP-DEPENDENT RNA HELICASE RHLE-RELATED"/>
    <property type="match status" value="1"/>
</dbReference>
<dbReference type="Pfam" id="PF00271">
    <property type="entry name" value="Helicase_C"/>
    <property type="match status" value="1"/>
</dbReference>
<organism evidence="9 11">
    <name type="scientific">Dracunculus medinensis</name>
    <name type="common">Guinea worm</name>
    <dbReference type="NCBI Taxonomy" id="318479"/>
    <lineage>
        <taxon>Eukaryota</taxon>
        <taxon>Metazoa</taxon>
        <taxon>Ecdysozoa</taxon>
        <taxon>Nematoda</taxon>
        <taxon>Chromadorea</taxon>
        <taxon>Rhabditida</taxon>
        <taxon>Spirurina</taxon>
        <taxon>Dracunculoidea</taxon>
        <taxon>Dracunculidae</taxon>
        <taxon>Dracunculus</taxon>
    </lineage>
</organism>
<reference evidence="8 10" key="2">
    <citation type="submission" date="2018-11" db="EMBL/GenBank/DDBJ databases">
        <authorList>
            <consortium name="Pathogen Informatics"/>
        </authorList>
    </citation>
    <scope>NUCLEOTIDE SEQUENCE [LARGE SCALE GENOMIC DNA]</scope>
</reference>
<dbReference type="PROSITE" id="PS51192">
    <property type="entry name" value="HELICASE_ATP_BIND_1"/>
    <property type="match status" value="1"/>
</dbReference>
<dbReference type="GO" id="GO:0003724">
    <property type="term" value="F:RNA helicase activity"/>
    <property type="evidence" value="ECO:0007669"/>
    <property type="project" value="TreeGrafter"/>
</dbReference>
<dbReference type="PROSITE" id="PS51194">
    <property type="entry name" value="HELICASE_CTER"/>
    <property type="match status" value="1"/>
</dbReference>
<dbReference type="SMART" id="SM00490">
    <property type="entry name" value="HELICc"/>
    <property type="match status" value="1"/>
</dbReference>
<evidence type="ECO:0000256" key="4">
    <source>
        <dbReference type="ARBA" id="ARBA00022840"/>
    </source>
</evidence>
<gene>
    <name evidence="8" type="ORF">DME_LOCUS6317</name>
</gene>
<sequence length="441" mass="49812">MEFEKIVEISERTLDVQSSRKLSELLLAQSSIDALNRAGFIYASPIQWEALPIGMMGFDMLVQAKSGTGKTLVFALLALEGINAQLAATQVMIVAPTREIVVQIQDLLKRLAPPVFRIRSFFGGENIVEDLKALAKGVHIAVGTTGRLCHLVNIKKLKTDRIRLFILDEADKLMEEAFVKDVNFLFSSLPIDKQVAVFSATYPHNLDFMLAKYMRISDAQLIRMNVSDAQLIGIKQYVIININDNTNGVSSLIKLLNSFVYNQCLIFANSIEKCERIFNELKGKELKVMLMSSALSQEERLKVLKKLKNSTIKILITTDLSARGIDSAGVNLVFNMGCCVNSETYLHRIGRAGRFGGYGTSFTILTTENDVRRFNYQVAEAKLKVKLLEIEGERPADICENKSFYDSCCDFKVNFYAIFFMPFFEIRFLFIPFIEQIIFNF</sequence>
<evidence type="ECO:0000256" key="3">
    <source>
        <dbReference type="ARBA" id="ARBA00022806"/>
    </source>
</evidence>
<protein>
    <submittedName>
        <fullName evidence="11">RNA helicase</fullName>
    </submittedName>
</protein>
<dbReference type="InterPro" id="IPR014001">
    <property type="entry name" value="Helicase_ATP-bd"/>
</dbReference>
<feature type="domain" description="Helicase ATP-binding" evidence="6">
    <location>
        <begin position="51"/>
        <end position="220"/>
    </location>
</feature>
<dbReference type="InterPro" id="IPR001650">
    <property type="entry name" value="Helicase_C-like"/>
</dbReference>
<dbReference type="InterPro" id="IPR011545">
    <property type="entry name" value="DEAD/DEAH_box_helicase_dom"/>
</dbReference>
<evidence type="ECO:0000313" key="10">
    <source>
        <dbReference type="Proteomes" id="UP000274756"/>
    </source>
</evidence>
<keyword evidence="10" id="KW-1185">Reference proteome</keyword>
<keyword evidence="2 5" id="KW-0378">Hydrolase</keyword>
<dbReference type="Gene3D" id="3.40.50.300">
    <property type="entry name" value="P-loop containing nucleotide triphosphate hydrolases"/>
    <property type="match status" value="2"/>
</dbReference>
<dbReference type="WBParaSite" id="DME_0000195701-mRNA-1">
    <property type="protein sequence ID" value="DME_0000195701-mRNA-1"/>
    <property type="gene ID" value="DME_0000195701"/>
</dbReference>
<keyword evidence="4 5" id="KW-0067">ATP-binding</keyword>
<evidence type="ECO:0000313" key="11">
    <source>
        <dbReference type="WBParaSite" id="DME_0000195701-mRNA-1"/>
    </source>
</evidence>
<evidence type="ECO:0000259" key="6">
    <source>
        <dbReference type="PROSITE" id="PS51192"/>
    </source>
</evidence>
<dbReference type="CDD" id="cd18787">
    <property type="entry name" value="SF2_C_DEAD"/>
    <property type="match status" value="1"/>
</dbReference>
<dbReference type="STRING" id="318479.A0A158Q399"/>
<dbReference type="GO" id="GO:0005829">
    <property type="term" value="C:cytosol"/>
    <property type="evidence" value="ECO:0007669"/>
    <property type="project" value="TreeGrafter"/>
</dbReference>
<dbReference type="InterPro" id="IPR000629">
    <property type="entry name" value="RNA-helicase_DEAD-box_CS"/>
</dbReference>
<evidence type="ECO:0000256" key="1">
    <source>
        <dbReference type="ARBA" id="ARBA00022741"/>
    </source>
</evidence>
<dbReference type="PROSITE" id="PS00039">
    <property type="entry name" value="DEAD_ATP_HELICASE"/>
    <property type="match status" value="1"/>
</dbReference>
<proteinExistence type="inferred from homology"/>
<evidence type="ECO:0000259" key="7">
    <source>
        <dbReference type="PROSITE" id="PS51194"/>
    </source>
</evidence>
<dbReference type="Proteomes" id="UP000038040">
    <property type="component" value="Unplaced"/>
</dbReference>
<dbReference type="InterPro" id="IPR027417">
    <property type="entry name" value="P-loop_NTPase"/>
</dbReference>
<reference evidence="11" key="1">
    <citation type="submission" date="2016-04" db="UniProtKB">
        <authorList>
            <consortium name="WormBaseParasite"/>
        </authorList>
    </citation>
    <scope>IDENTIFICATION</scope>
</reference>
<dbReference type="GO" id="GO:0003676">
    <property type="term" value="F:nucleic acid binding"/>
    <property type="evidence" value="ECO:0007669"/>
    <property type="project" value="InterPro"/>
</dbReference>
<accession>A0A158Q399</accession>
<evidence type="ECO:0000313" key="8">
    <source>
        <dbReference type="EMBL" id="VDN56344.1"/>
    </source>
</evidence>
<keyword evidence="3 5" id="KW-0347">Helicase</keyword>
<evidence type="ECO:0000256" key="5">
    <source>
        <dbReference type="RuleBase" id="RU000492"/>
    </source>
</evidence>
<dbReference type="GO" id="GO:0016787">
    <property type="term" value="F:hydrolase activity"/>
    <property type="evidence" value="ECO:0007669"/>
    <property type="project" value="UniProtKB-KW"/>
</dbReference>
<evidence type="ECO:0000313" key="9">
    <source>
        <dbReference type="Proteomes" id="UP000038040"/>
    </source>
</evidence>
<feature type="domain" description="Helicase C-terminal" evidence="7">
    <location>
        <begin position="251"/>
        <end position="396"/>
    </location>
</feature>
<evidence type="ECO:0000256" key="2">
    <source>
        <dbReference type="ARBA" id="ARBA00022801"/>
    </source>
</evidence>
<dbReference type="Pfam" id="PF00270">
    <property type="entry name" value="DEAD"/>
    <property type="match status" value="1"/>
</dbReference>
<dbReference type="InterPro" id="IPR050079">
    <property type="entry name" value="DEAD_box_RNA_helicase"/>
</dbReference>
<comment type="similarity">
    <text evidence="5">Belongs to the DEAD box helicase family.</text>
</comment>
<dbReference type="SMART" id="SM00487">
    <property type="entry name" value="DEXDc"/>
    <property type="match status" value="1"/>
</dbReference>
<dbReference type="GO" id="GO:0043186">
    <property type="term" value="C:P granule"/>
    <property type="evidence" value="ECO:0007669"/>
    <property type="project" value="UniProtKB-ARBA"/>
</dbReference>
<keyword evidence="1 5" id="KW-0547">Nucleotide-binding</keyword>
<dbReference type="PANTHER" id="PTHR47959:SF1">
    <property type="entry name" value="ATP-DEPENDENT RNA HELICASE DBPA"/>
    <property type="match status" value="1"/>
</dbReference>
<dbReference type="EMBL" id="UYYG01001155">
    <property type="protein sequence ID" value="VDN56344.1"/>
    <property type="molecule type" value="Genomic_DNA"/>
</dbReference>
<dbReference type="SUPFAM" id="SSF52540">
    <property type="entry name" value="P-loop containing nucleoside triphosphate hydrolases"/>
    <property type="match status" value="1"/>
</dbReference>
<dbReference type="GO" id="GO:0005524">
    <property type="term" value="F:ATP binding"/>
    <property type="evidence" value="ECO:0007669"/>
    <property type="project" value="UniProtKB-KW"/>
</dbReference>
<name>A0A158Q399_DRAME</name>